<feature type="transmembrane region" description="Helical" evidence="6">
    <location>
        <begin position="283"/>
        <end position="301"/>
    </location>
</feature>
<evidence type="ECO:0000256" key="3">
    <source>
        <dbReference type="ARBA" id="ARBA00022989"/>
    </source>
</evidence>
<keyword evidence="8" id="KW-1185">Reference proteome</keyword>
<dbReference type="EMBL" id="LFZO01000039">
    <property type="protein sequence ID" value="KXT16338.1"/>
    <property type="molecule type" value="Genomic_DNA"/>
</dbReference>
<feature type="region of interest" description="Disordered" evidence="5">
    <location>
        <begin position="23"/>
        <end position="83"/>
    </location>
</feature>
<evidence type="ECO:0000256" key="6">
    <source>
        <dbReference type="SAM" id="Phobius"/>
    </source>
</evidence>
<evidence type="ECO:0000313" key="8">
    <source>
        <dbReference type="Proteomes" id="UP000073492"/>
    </source>
</evidence>
<name>A0A139INF6_9PEZI</name>
<feature type="transmembrane region" description="Helical" evidence="6">
    <location>
        <begin position="256"/>
        <end position="277"/>
    </location>
</feature>
<feature type="transmembrane region" description="Helical" evidence="6">
    <location>
        <begin position="225"/>
        <end position="244"/>
    </location>
</feature>
<gene>
    <name evidence="7" type="ORF">AC579_3775</name>
</gene>
<organism evidence="7 8">
    <name type="scientific">Pseudocercospora musae</name>
    <dbReference type="NCBI Taxonomy" id="113226"/>
    <lineage>
        <taxon>Eukaryota</taxon>
        <taxon>Fungi</taxon>
        <taxon>Dikarya</taxon>
        <taxon>Ascomycota</taxon>
        <taxon>Pezizomycotina</taxon>
        <taxon>Dothideomycetes</taxon>
        <taxon>Dothideomycetidae</taxon>
        <taxon>Mycosphaerellales</taxon>
        <taxon>Mycosphaerellaceae</taxon>
        <taxon>Pseudocercospora</taxon>
    </lineage>
</organism>
<feature type="compositionally biased region" description="Low complexity" evidence="5">
    <location>
        <begin position="71"/>
        <end position="83"/>
    </location>
</feature>
<dbReference type="PANTHER" id="PTHR23501:SF198">
    <property type="entry name" value="AZOLE RESISTANCE PROTEIN 1-RELATED"/>
    <property type="match status" value="1"/>
</dbReference>
<dbReference type="PANTHER" id="PTHR23501">
    <property type="entry name" value="MAJOR FACILITATOR SUPERFAMILY"/>
    <property type="match status" value="1"/>
</dbReference>
<keyword evidence="2 6" id="KW-0812">Transmembrane</keyword>
<evidence type="ECO:0000313" key="7">
    <source>
        <dbReference type="EMBL" id="KXT16338.1"/>
    </source>
</evidence>
<dbReference type="Proteomes" id="UP000073492">
    <property type="component" value="Unassembled WGS sequence"/>
</dbReference>
<evidence type="ECO:0000256" key="1">
    <source>
        <dbReference type="ARBA" id="ARBA00004141"/>
    </source>
</evidence>
<feature type="transmembrane region" description="Helical" evidence="6">
    <location>
        <begin position="184"/>
        <end position="205"/>
    </location>
</feature>
<comment type="caution">
    <text evidence="7">The sequence shown here is derived from an EMBL/GenBank/DDBJ whole genome shotgun (WGS) entry which is preliminary data.</text>
</comment>
<reference evidence="7 8" key="1">
    <citation type="submission" date="2015-07" db="EMBL/GenBank/DDBJ databases">
        <title>Comparative genomics of the Sigatoka disease complex on banana suggests a link between parallel evolutionary changes in Pseudocercospora fijiensis and Pseudocercospora eumusae and increased virulence on the banana host.</title>
        <authorList>
            <person name="Chang T.-C."/>
            <person name="Salvucci A."/>
            <person name="Crous P.W."/>
            <person name="Stergiopoulos I."/>
        </authorList>
    </citation>
    <scope>NUCLEOTIDE SEQUENCE [LARGE SCALE GENOMIC DNA]</scope>
    <source>
        <strain evidence="7 8">CBS 116634</strain>
    </source>
</reference>
<evidence type="ECO:0000256" key="5">
    <source>
        <dbReference type="SAM" id="MobiDB-lite"/>
    </source>
</evidence>
<dbReference type="GO" id="GO:0022857">
    <property type="term" value="F:transmembrane transporter activity"/>
    <property type="evidence" value="ECO:0007669"/>
    <property type="project" value="TreeGrafter"/>
</dbReference>
<protein>
    <submittedName>
        <fullName evidence="7">Uncharacterized protein</fullName>
    </submittedName>
</protein>
<dbReference type="GO" id="GO:0005886">
    <property type="term" value="C:plasma membrane"/>
    <property type="evidence" value="ECO:0007669"/>
    <property type="project" value="TreeGrafter"/>
</dbReference>
<keyword evidence="3 6" id="KW-1133">Transmembrane helix</keyword>
<proteinExistence type="predicted"/>
<dbReference type="AlphaFoldDB" id="A0A139INF6"/>
<evidence type="ECO:0000256" key="4">
    <source>
        <dbReference type="ARBA" id="ARBA00023136"/>
    </source>
</evidence>
<keyword evidence="4 6" id="KW-0472">Membrane</keyword>
<accession>A0A139INF6</accession>
<comment type="subcellular location">
    <subcellularLocation>
        <location evidence="1">Membrane</location>
        <topology evidence="1">Multi-pass membrane protein</topology>
    </subcellularLocation>
</comment>
<evidence type="ECO:0000256" key="2">
    <source>
        <dbReference type="ARBA" id="ARBA00022692"/>
    </source>
</evidence>
<dbReference type="OrthoDB" id="10021397at2759"/>
<sequence length="309" mass="34071">MFRIISSVNNITNISIEYNLRHHHHGDPEDQVPTERHPRKHLTTRPSPLHASASRRKSLRTGKPGHPEFEAALPSLPSPANSLSSTCANTTLTRTPAVMSRQSSPPFVRRLLSSRSHAAEATSGPQSRWRRTALIATKSSPQQSHAPVCSPGQEVGVRRSFVVEHWRKSLLTFDFVACMSDSEVWGCILGFGTLNIVFICIQIWLKDRATMPPHIFRGQRTVTASALFDCFRIIYYTPIYFQAIKNTTAEESGIRCIPFLVSVTISAALSGASITILGPLSPVMWIGSAILVVGAWMLYTLQPDSGPGM</sequence>